<feature type="transmembrane region" description="Helical" evidence="1">
    <location>
        <begin position="122"/>
        <end position="142"/>
    </location>
</feature>
<dbReference type="InterPro" id="IPR021354">
    <property type="entry name" value="DUF2975"/>
</dbReference>
<sequence length="167" mass="17805">MSRLVYGILRLILALLAAILLFFQVLAIIIMSQPWGFESPEAYKFLIFTVLILGAICVQVVLASVWHLLTMAYHGTVFSPRAFRSVDVVIGAAATAAVLSTLLTFVLGYLGRSTGEIPPGAVLIALILALVAVGVGLIVYVLRLLLAQAVSRDVEANQLAAELDGVI</sequence>
<dbReference type="EMBL" id="CP138335">
    <property type="protein sequence ID" value="XBW08039.1"/>
    <property type="molecule type" value="Genomic_DNA"/>
</dbReference>
<keyword evidence="1" id="KW-0812">Transmembrane</keyword>
<dbReference type="RefSeq" id="WP_350258239.1">
    <property type="nucleotide sequence ID" value="NZ_CP138335.1"/>
</dbReference>
<gene>
    <name evidence="2" type="ORF">SAC06_00295</name>
</gene>
<feature type="transmembrane region" description="Helical" evidence="1">
    <location>
        <begin position="43"/>
        <end position="69"/>
    </location>
</feature>
<keyword evidence="1" id="KW-1133">Transmembrane helix</keyword>
<reference evidence="2" key="1">
    <citation type="submission" date="2023-11" db="EMBL/GenBank/DDBJ databases">
        <title>Scrofimicrobium hongkongense sp. nov., isolated from a patient with peritonitis.</title>
        <authorList>
            <person name="Lao H.Y."/>
            <person name="Wong A.Y.P."/>
            <person name="Ng T.L."/>
            <person name="Wong R.Y.L."/>
            <person name="Yau M.C.Y."/>
            <person name="Lam J.Y.W."/>
            <person name="Siu G.K.H."/>
        </authorList>
    </citation>
    <scope>NUCLEOTIDE SEQUENCE</scope>
    <source>
        <strain evidence="2">R131</strain>
    </source>
</reference>
<proteinExistence type="predicted"/>
<dbReference type="AlphaFoldDB" id="A0AAU7V6X0"/>
<organism evidence="2">
    <name type="scientific">Scrofimicrobium appendicitidis</name>
    <dbReference type="NCBI Taxonomy" id="3079930"/>
    <lineage>
        <taxon>Bacteria</taxon>
        <taxon>Bacillati</taxon>
        <taxon>Actinomycetota</taxon>
        <taxon>Actinomycetes</taxon>
        <taxon>Actinomycetales</taxon>
        <taxon>Actinomycetaceae</taxon>
        <taxon>Scrofimicrobium</taxon>
    </lineage>
</organism>
<accession>A0AAU7V6X0</accession>
<dbReference type="KEGG" id="sapp:SAC06_00295"/>
<protein>
    <submittedName>
        <fullName evidence="2">DUF2975 domain-containing protein</fullName>
    </submittedName>
</protein>
<feature type="transmembrane region" description="Helical" evidence="1">
    <location>
        <begin position="89"/>
        <end position="110"/>
    </location>
</feature>
<keyword evidence="1" id="KW-0472">Membrane</keyword>
<evidence type="ECO:0000256" key="1">
    <source>
        <dbReference type="SAM" id="Phobius"/>
    </source>
</evidence>
<name>A0AAU7V6X0_9ACTO</name>
<dbReference type="Pfam" id="PF11188">
    <property type="entry name" value="DUF2975"/>
    <property type="match status" value="1"/>
</dbReference>
<evidence type="ECO:0000313" key="2">
    <source>
        <dbReference type="EMBL" id="XBW08039.1"/>
    </source>
</evidence>